<evidence type="ECO:0000256" key="2">
    <source>
        <dbReference type="SAM" id="SignalP"/>
    </source>
</evidence>
<dbReference type="Proteomes" id="UP000266906">
    <property type="component" value="Unassembled WGS sequence"/>
</dbReference>
<feature type="signal peptide" evidence="2">
    <location>
        <begin position="1"/>
        <end position="24"/>
    </location>
</feature>
<dbReference type="SUPFAM" id="SSF49695">
    <property type="entry name" value="gamma-Crystallin-like"/>
    <property type="match status" value="1"/>
</dbReference>
<dbReference type="EMBL" id="RKQG01000001">
    <property type="protein sequence ID" value="RPE36461.1"/>
    <property type="molecule type" value="Genomic_DNA"/>
</dbReference>
<protein>
    <submittedName>
        <fullName evidence="3">Peptidase inhibitor family I36</fullName>
    </submittedName>
</protein>
<gene>
    <name evidence="3" type="ORF">EDD38_4836</name>
</gene>
<dbReference type="Gene3D" id="2.60.20.10">
    <property type="entry name" value="Crystallins"/>
    <property type="match status" value="1"/>
</dbReference>
<feature type="region of interest" description="Disordered" evidence="1">
    <location>
        <begin position="146"/>
        <end position="179"/>
    </location>
</feature>
<dbReference type="Pfam" id="PF03995">
    <property type="entry name" value="Inhibitor_I36"/>
    <property type="match status" value="1"/>
</dbReference>
<organism evidence="3 4">
    <name type="scientific">Kitasatospora cineracea</name>
    <dbReference type="NCBI Taxonomy" id="88074"/>
    <lineage>
        <taxon>Bacteria</taxon>
        <taxon>Bacillati</taxon>
        <taxon>Actinomycetota</taxon>
        <taxon>Actinomycetes</taxon>
        <taxon>Kitasatosporales</taxon>
        <taxon>Streptomycetaceae</taxon>
        <taxon>Kitasatospora</taxon>
    </lineage>
</organism>
<evidence type="ECO:0000313" key="3">
    <source>
        <dbReference type="EMBL" id="RPE36461.1"/>
    </source>
</evidence>
<keyword evidence="4" id="KW-1185">Reference proteome</keyword>
<keyword evidence="2" id="KW-0732">Signal</keyword>
<name>A0A3N4RZI8_9ACTN</name>
<evidence type="ECO:0000313" key="4">
    <source>
        <dbReference type="Proteomes" id="UP000266906"/>
    </source>
</evidence>
<dbReference type="RefSeq" id="WP_123819471.1">
    <property type="nucleotide sequence ID" value="NZ_RKQG01000001.1"/>
</dbReference>
<evidence type="ECO:0000256" key="1">
    <source>
        <dbReference type="SAM" id="MobiDB-lite"/>
    </source>
</evidence>
<feature type="chain" id="PRO_5039552940" evidence="2">
    <location>
        <begin position="25"/>
        <end position="179"/>
    </location>
</feature>
<feature type="compositionally biased region" description="Polar residues" evidence="1">
    <location>
        <begin position="168"/>
        <end position="179"/>
    </location>
</feature>
<dbReference type="AlphaFoldDB" id="A0A3N4RZI8"/>
<reference evidence="3 4" key="1">
    <citation type="submission" date="2018-11" db="EMBL/GenBank/DDBJ databases">
        <title>Sequencing the genomes of 1000 actinobacteria strains.</title>
        <authorList>
            <person name="Klenk H.-P."/>
        </authorList>
    </citation>
    <scope>NUCLEOTIDE SEQUENCE [LARGE SCALE GENOMIC DNA]</scope>
    <source>
        <strain evidence="3 4">DSM 44781</strain>
    </source>
</reference>
<sequence length="179" mass="18593">MGNFVKSGLFHKFFGTAAVGAALAAVLGVAAAGPAAASTGQCAAGKYCQWVDQDYTGTFGSTGGDVPNFEGMNDRVTSFWNNTDHFVTLYVDAGYQGECVWVEPNGWSYNLPLRYNDQFSSVRQWKRGAGCGYVVTRAGAWVPTGGASGGAGGTTGPTPGEAGDPLNQMMNQTGAVQNP</sequence>
<accession>A0A3N4RZI8</accession>
<feature type="compositionally biased region" description="Gly residues" evidence="1">
    <location>
        <begin position="146"/>
        <end position="155"/>
    </location>
</feature>
<comment type="caution">
    <text evidence="3">The sequence shown here is derived from an EMBL/GenBank/DDBJ whole genome shotgun (WGS) entry which is preliminary data.</text>
</comment>
<dbReference type="InterPro" id="IPR011024">
    <property type="entry name" value="G_crystallin-like"/>
</dbReference>
<proteinExistence type="predicted"/>